<evidence type="ECO:0000256" key="4">
    <source>
        <dbReference type="ARBA" id="ARBA00023004"/>
    </source>
</evidence>
<dbReference type="HOGENOM" id="CLU_001570_2_4_1"/>
<proteinExistence type="inferred from homology"/>
<dbReference type="PANTHER" id="PTHR46300:SF9">
    <property type="entry name" value="P450, PUTATIVE-RELATED"/>
    <property type="match status" value="1"/>
</dbReference>
<evidence type="ECO:0000313" key="7">
    <source>
        <dbReference type="Proteomes" id="UP000005446"/>
    </source>
</evidence>
<dbReference type="GO" id="GO:0020037">
    <property type="term" value="F:heme binding"/>
    <property type="evidence" value="ECO:0007669"/>
    <property type="project" value="InterPro"/>
</dbReference>
<comment type="cofactor">
    <cofactor evidence="5">
        <name>heme</name>
        <dbReference type="ChEBI" id="CHEBI:30413"/>
    </cofactor>
</comment>
<protein>
    <submittedName>
        <fullName evidence="6">Putative Trans-cinnamate 4-monooxygenase</fullName>
    </submittedName>
</protein>
<dbReference type="OrthoDB" id="1055148at2759"/>
<keyword evidence="4 5" id="KW-0408">Iron</keyword>
<evidence type="ECO:0000256" key="5">
    <source>
        <dbReference type="PIRSR" id="PIRSR602401-1"/>
    </source>
</evidence>
<dbReference type="InterPro" id="IPR002401">
    <property type="entry name" value="Cyt_P450_E_grp-I"/>
</dbReference>
<evidence type="ECO:0000313" key="6">
    <source>
        <dbReference type="EMBL" id="EHL03194.1"/>
    </source>
</evidence>
<dbReference type="Gene3D" id="1.10.630.10">
    <property type="entry name" value="Cytochrome P450"/>
    <property type="match status" value="1"/>
</dbReference>
<dbReference type="Pfam" id="PF00067">
    <property type="entry name" value="p450"/>
    <property type="match status" value="1"/>
</dbReference>
<sequence>MTLQTTGVALVAVVYFIIRYLNKTDYPKIKNLPEIPGVPIFGNLLQFGDSHARVAGALAKKFGPVFQVRLGNRRRKAAATALNRPAVQSYMPIIDLESNASIKELVEDSCNGTKDVDPIAYFQRFALNTSLTLNYGSRIDGKVDDELLQEICDVERAISNFRSTSNNWQDYIPLMRLLPMGKASDKADEYRQRRDKYLTFLLSKLKKEIAEGSDKPCITGNILKDPEAKLNETGLDTVPGNLIMGIAYLSSAHGQEIQARAYSEIQKVYPNGEAWFACVDEEKVPYVTAFVREVLRFFTVIPICLPRTSIKDIKYEDAVIPAGSVFYMNAWAADFDESHFKSAKEFNVERYLENPEGSGTPHYAYGAGSRMCAGSHLANRELYTAFVRLIVAFHIDPPKEKKDEAVLDCLDCNAIPTSLTTDPKPFKVGFRARDPAKLNEWMRKSDEQTAHLMS</sequence>
<dbReference type="PANTHER" id="PTHR46300">
    <property type="entry name" value="P450, PUTATIVE (EUROFUNG)-RELATED-RELATED"/>
    <property type="match status" value="1"/>
</dbReference>
<keyword evidence="7" id="KW-1185">Reference proteome</keyword>
<dbReference type="Proteomes" id="UP000005446">
    <property type="component" value="Unassembled WGS sequence"/>
</dbReference>
<dbReference type="AlphaFoldDB" id="H0EE36"/>
<dbReference type="InterPro" id="IPR050364">
    <property type="entry name" value="Cytochrome_P450_fung"/>
</dbReference>
<dbReference type="GO" id="GO:0004497">
    <property type="term" value="F:monooxygenase activity"/>
    <property type="evidence" value="ECO:0007669"/>
    <property type="project" value="UniProtKB-KW"/>
</dbReference>
<feature type="binding site" description="axial binding residue" evidence="5">
    <location>
        <position position="372"/>
    </location>
    <ligand>
        <name>heme</name>
        <dbReference type="ChEBI" id="CHEBI:30413"/>
    </ligand>
    <ligandPart>
        <name>Fe</name>
        <dbReference type="ChEBI" id="CHEBI:18248"/>
    </ligandPart>
</feature>
<comment type="similarity">
    <text evidence="1">Belongs to the cytochrome P450 family.</text>
</comment>
<keyword evidence="5" id="KW-0349">Heme</keyword>
<reference evidence="6 7" key="1">
    <citation type="journal article" date="2012" name="Eukaryot. Cell">
        <title>Genome sequence of the fungus Glarea lozoyensis: the first genome sequence of a species from the Helotiaceae family.</title>
        <authorList>
            <person name="Youssar L."/>
            <person name="Gruening B.A."/>
            <person name="Erxleben A."/>
            <person name="Guenther S."/>
            <person name="Huettel W."/>
        </authorList>
    </citation>
    <scope>NUCLEOTIDE SEQUENCE [LARGE SCALE GENOMIC DNA]</scope>
    <source>
        <strain evidence="7">ATCC 74030 / MF5533</strain>
    </source>
</reference>
<dbReference type="PRINTS" id="PR00385">
    <property type="entry name" value="P450"/>
</dbReference>
<dbReference type="EMBL" id="AGUE01000012">
    <property type="protein sequence ID" value="EHL03194.1"/>
    <property type="molecule type" value="Genomic_DNA"/>
</dbReference>
<dbReference type="SUPFAM" id="SSF48264">
    <property type="entry name" value="Cytochrome P450"/>
    <property type="match status" value="1"/>
</dbReference>
<comment type="caution">
    <text evidence="6">The sequence shown here is derived from an EMBL/GenBank/DDBJ whole genome shotgun (WGS) entry which is preliminary data.</text>
</comment>
<dbReference type="GO" id="GO:0005506">
    <property type="term" value="F:iron ion binding"/>
    <property type="evidence" value="ECO:0007669"/>
    <property type="project" value="InterPro"/>
</dbReference>
<evidence type="ECO:0000256" key="2">
    <source>
        <dbReference type="ARBA" id="ARBA00022723"/>
    </source>
</evidence>
<dbReference type="GO" id="GO:0016705">
    <property type="term" value="F:oxidoreductase activity, acting on paired donors, with incorporation or reduction of molecular oxygen"/>
    <property type="evidence" value="ECO:0007669"/>
    <property type="project" value="InterPro"/>
</dbReference>
<name>H0EE36_GLAL7</name>
<organism evidence="6 7">
    <name type="scientific">Glarea lozoyensis (strain ATCC 74030 / MF5533)</name>
    <dbReference type="NCBI Taxonomy" id="1104152"/>
    <lineage>
        <taxon>Eukaryota</taxon>
        <taxon>Fungi</taxon>
        <taxon>Dikarya</taxon>
        <taxon>Ascomycota</taxon>
        <taxon>Pezizomycotina</taxon>
        <taxon>Leotiomycetes</taxon>
        <taxon>Helotiales</taxon>
        <taxon>Helotiaceae</taxon>
        <taxon>Glarea</taxon>
    </lineage>
</organism>
<keyword evidence="3" id="KW-0560">Oxidoreductase</keyword>
<keyword evidence="2 5" id="KW-0479">Metal-binding</keyword>
<evidence type="ECO:0000256" key="1">
    <source>
        <dbReference type="ARBA" id="ARBA00010617"/>
    </source>
</evidence>
<dbReference type="InterPro" id="IPR036396">
    <property type="entry name" value="Cyt_P450_sf"/>
</dbReference>
<dbReference type="InterPro" id="IPR001128">
    <property type="entry name" value="Cyt_P450"/>
</dbReference>
<evidence type="ECO:0000256" key="3">
    <source>
        <dbReference type="ARBA" id="ARBA00023002"/>
    </source>
</evidence>
<gene>
    <name evidence="6" type="ORF">M7I_0705</name>
</gene>
<dbReference type="PRINTS" id="PR00463">
    <property type="entry name" value="EP450I"/>
</dbReference>
<accession>H0EE36</accession>
<keyword evidence="6" id="KW-0503">Monooxygenase</keyword>
<dbReference type="InParanoid" id="H0EE36"/>